<dbReference type="InterPro" id="IPR037165">
    <property type="entry name" value="AldOxase/xan_DH_Mopterin-bd_sf"/>
</dbReference>
<dbReference type="Pfam" id="PF20256">
    <property type="entry name" value="MoCoBD_2"/>
    <property type="match status" value="1"/>
</dbReference>
<dbReference type="InterPro" id="IPR016208">
    <property type="entry name" value="Ald_Oxase/xanthine_DH-like"/>
</dbReference>
<evidence type="ECO:0000313" key="5">
    <source>
        <dbReference type="Proteomes" id="UP001415857"/>
    </source>
</evidence>
<dbReference type="InterPro" id="IPR008274">
    <property type="entry name" value="AldOxase/xan_DH_MoCoBD1"/>
</dbReference>
<proteinExistence type="predicted"/>
<keyword evidence="1" id="KW-0500">Molybdenum</keyword>
<name>A0AAP0WZH4_LIQFO</name>
<reference evidence="4 5" key="1">
    <citation type="journal article" date="2024" name="Plant J.">
        <title>Genome sequences and population genomics reveal climatic adaptation and genomic divergence between two closely related sweetgum species.</title>
        <authorList>
            <person name="Xu W.Q."/>
            <person name="Ren C.Q."/>
            <person name="Zhang X.Y."/>
            <person name="Comes H.P."/>
            <person name="Liu X.H."/>
            <person name="Li Y.G."/>
            <person name="Kettle C.J."/>
            <person name="Jalonen R."/>
            <person name="Gaisberger H."/>
            <person name="Ma Y.Z."/>
            <person name="Qiu Y.X."/>
        </authorList>
    </citation>
    <scope>NUCLEOTIDE SEQUENCE [LARGE SCALE GENOMIC DNA]</scope>
    <source>
        <strain evidence="4">Hangzhou</strain>
    </source>
</reference>
<evidence type="ECO:0000259" key="3">
    <source>
        <dbReference type="Pfam" id="PF20256"/>
    </source>
</evidence>
<dbReference type="PANTHER" id="PTHR11908:SF132">
    <property type="entry name" value="ALDEHYDE OXIDASE 1-RELATED"/>
    <property type="match status" value="1"/>
</dbReference>
<evidence type="ECO:0000256" key="1">
    <source>
        <dbReference type="ARBA" id="ARBA00022505"/>
    </source>
</evidence>
<dbReference type="Proteomes" id="UP001415857">
    <property type="component" value="Unassembled WGS sequence"/>
</dbReference>
<organism evidence="4 5">
    <name type="scientific">Liquidambar formosana</name>
    <name type="common">Formosan gum</name>
    <dbReference type="NCBI Taxonomy" id="63359"/>
    <lineage>
        <taxon>Eukaryota</taxon>
        <taxon>Viridiplantae</taxon>
        <taxon>Streptophyta</taxon>
        <taxon>Embryophyta</taxon>
        <taxon>Tracheophyta</taxon>
        <taxon>Spermatophyta</taxon>
        <taxon>Magnoliopsida</taxon>
        <taxon>eudicotyledons</taxon>
        <taxon>Gunneridae</taxon>
        <taxon>Pentapetalae</taxon>
        <taxon>Saxifragales</taxon>
        <taxon>Altingiaceae</taxon>
        <taxon>Liquidambar</taxon>
    </lineage>
</organism>
<dbReference type="Pfam" id="PF02738">
    <property type="entry name" value="MoCoBD_1"/>
    <property type="match status" value="1"/>
</dbReference>
<dbReference type="SUPFAM" id="SSF56003">
    <property type="entry name" value="Molybdenum cofactor-binding domain"/>
    <property type="match status" value="1"/>
</dbReference>
<dbReference type="GO" id="GO:0016491">
    <property type="term" value="F:oxidoreductase activity"/>
    <property type="evidence" value="ECO:0007669"/>
    <property type="project" value="InterPro"/>
</dbReference>
<sequence>MAGGRHPMKISYNVGFKSNGKITALHLDILINAGISADISPTMPLNMLGALKKYDWGALSFDIKVCKTNHSSKSAMRAPGEVQASFIAEAVIEHVAPNLSMEVDFVRNINLHTFNSLYLFYEGSTGEPLEYTSPSIWDKLVRSSSFYQRTEMIKQFNRCNKWRKRGISWVPILHEVSLRPTPGKVSILSDGSVVVGVGGIGLGQGLWTKVKQMAAFALSAIQCDGAGDLLEKVQVIQSDTLSLIQGGFTSGSTTSESSCEAVRLCCSILVERLTPLKERLQEQMGSIQWDMLILQACMQAVNLSASSCYVLEMSSMKNLNYGAAVSEVEVNILTGETTILQADIIYDCGQSLNPAVDLGLIEELLFKELGFLCSKNT</sequence>
<gene>
    <name evidence="4" type="ORF">L1049_014230</name>
</gene>
<dbReference type="InterPro" id="IPR046867">
    <property type="entry name" value="AldOxase/xan_DH_MoCoBD2"/>
</dbReference>
<evidence type="ECO:0000313" key="4">
    <source>
        <dbReference type="EMBL" id="KAK9280538.1"/>
    </source>
</evidence>
<dbReference type="Gene3D" id="3.30.365.10">
    <property type="entry name" value="Aldehyde oxidase/xanthine dehydrogenase, molybdopterin binding domain"/>
    <property type="match status" value="3"/>
</dbReference>
<feature type="domain" description="Aldehyde oxidase/xanthine dehydrogenase first molybdopterin binding" evidence="2">
    <location>
        <begin position="1"/>
        <end position="111"/>
    </location>
</feature>
<dbReference type="EMBL" id="JBBPBK010000008">
    <property type="protein sequence ID" value="KAK9280538.1"/>
    <property type="molecule type" value="Genomic_DNA"/>
</dbReference>
<keyword evidence="5" id="KW-1185">Reference proteome</keyword>
<dbReference type="PANTHER" id="PTHR11908">
    <property type="entry name" value="XANTHINE DEHYDROGENASE"/>
    <property type="match status" value="1"/>
</dbReference>
<protein>
    <submittedName>
        <fullName evidence="4">Uncharacterized protein</fullName>
    </submittedName>
</protein>
<dbReference type="AlphaFoldDB" id="A0AAP0WZH4"/>
<comment type="caution">
    <text evidence="4">The sequence shown here is derived from an EMBL/GenBank/DDBJ whole genome shotgun (WGS) entry which is preliminary data.</text>
</comment>
<feature type="domain" description="Aldehyde oxidase/xanthine dehydrogenase second molybdopterin binding" evidence="3">
    <location>
        <begin position="140"/>
        <end position="362"/>
    </location>
</feature>
<evidence type="ECO:0000259" key="2">
    <source>
        <dbReference type="Pfam" id="PF02738"/>
    </source>
</evidence>
<accession>A0AAP0WZH4</accession>
<dbReference type="GO" id="GO:0005506">
    <property type="term" value="F:iron ion binding"/>
    <property type="evidence" value="ECO:0007669"/>
    <property type="project" value="InterPro"/>
</dbReference>